<reference evidence="1" key="1">
    <citation type="submission" date="2019-11" db="EMBL/GenBank/DDBJ databases">
        <authorList>
            <person name="Feng L."/>
        </authorList>
    </citation>
    <scope>NUCLEOTIDE SEQUENCE</scope>
    <source>
        <strain evidence="1">IbartlettiiLFYP30</strain>
    </source>
</reference>
<name>A0A6N3CZU5_9FIRM</name>
<gene>
    <name evidence="1" type="ORF">IBLFYP30_02027</name>
</gene>
<dbReference type="Pfam" id="PF04343">
    <property type="entry name" value="DUF488"/>
    <property type="match status" value="1"/>
</dbReference>
<proteinExistence type="predicted"/>
<dbReference type="PIRSF" id="PIRSF024492">
    <property type="entry name" value="UCP024492"/>
    <property type="match status" value="1"/>
</dbReference>
<dbReference type="PANTHER" id="PTHR39337">
    <property type="entry name" value="BLR5642 PROTEIN"/>
    <property type="match status" value="1"/>
</dbReference>
<evidence type="ECO:0008006" key="2">
    <source>
        <dbReference type="Google" id="ProtNLM"/>
    </source>
</evidence>
<dbReference type="InterPro" id="IPR014519">
    <property type="entry name" value="UCP024492"/>
</dbReference>
<accession>A0A6N3CZU5</accession>
<organism evidence="1">
    <name type="scientific">Intestinibacter bartlettii</name>
    <dbReference type="NCBI Taxonomy" id="261299"/>
    <lineage>
        <taxon>Bacteria</taxon>
        <taxon>Bacillati</taxon>
        <taxon>Bacillota</taxon>
        <taxon>Clostridia</taxon>
        <taxon>Peptostreptococcales</taxon>
        <taxon>Peptostreptococcaceae</taxon>
        <taxon>Intestinibacter</taxon>
    </lineage>
</organism>
<dbReference type="AlphaFoldDB" id="A0A6N3CZU5"/>
<dbReference type="InterPro" id="IPR007438">
    <property type="entry name" value="DUF488"/>
</dbReference>
<dbReference type="PANTHER" id="PTHR39337:SF1">
    <property type="entry name" value="BLR5642 PROTEIN"/>
    <property type="match status" value="1"/>
</dbReference>
<sequence>MIKIEIYTLGHSNYPFDKFIEILKNHNINCIVDIRGIPYSKYNTQYNKEVLQSNLRKLGYTYIYMADEFAAKRKTKVSYNDEGYADFDKVIQEDIFKNGIERLKVGCSKGYKIVLLGAMQDPIRCHRAILMGRELIKAGFDVKHIMHEGDLKTQDYLEEKLLEKYFEGRNQLTIDSLLGNAMSREDMIEESYKLANREIGYRLEKLKYD</sequence>
<dbReference type="EMBL" id="CACRUE010000031">
    <property type="protein sequence ID" value="VYU21214.1"/>
    <property type="molecule type" value="Genomic_DNA"/>
</dbReference>
<protein>
    <recommendedName>
        <fullName evidence="2">DUF488 domain-containing protein</fullName>
    </recommendedName>
</protein>
<evidence type="ECO:0000313" key="1">
    <source>
        <dbReference type="EMBL" id="VYU21214.1"/>
    </source>
</evidence>
<dbReference type="RefSeq" id="WP_421800661.1">
    <property type="nucleotide sequence ID" value="NZ_CACRUE010000031.1"/>
</dbReference>